<keyword evidence="1" id="KW-0472">Membrane</keyword>
<accession>A0AAD7EUL2</accession>
<keyword evidence="3" id="KW-1185">Reference proteome</keyword>
<feature type="transmembrane region" description="Helical" evidence="1">
    <location>
        <begin position="24"/>
        <end position="41"/>
    </location>
</feature>
<sequence length="246" mass="27460">MLVLVLLAPQLGCGLPPLSLFENLGAIILLIYHLATLGVIFQNQRQAEIIRTLMLVKARVKLDRQRAVVQGQRALKRAKTDFIDLTVHWTAVFGTVRPPGRTMLAWLATTSSWILNARPCTIRAVTDFLLTPRDCYVWCGCGPADLRAIADINQNFDVPMIPVSKQDIMNPPVVQLYYFPSEEQYTIPAQHFDFDKFGCTYPSTYNAADQQFPPSVEQIPPMLPVTQPPPVNTAPPTLIGRVPIHA</sequence>
<evidence type="ECO:0000313" key="3">
    <source>
        <dbReference type="Proteomes" id="UP001218218"/>
    </source>
</evidence>
<dbReference type="Proteomes" id="UP001218218">
    <property type="component" value="Unassembled WGS sequence"/>
</dbReference>
<dbReference type="EMBL" id="JARIHO010000011">
    <property type="protein sequence ID" value="KAJ7353021.1"/>
    <property type="molecule type" value="Genomic_DNA"/>
</dbReference>
<proteinExistence type="predicted"/>
<evidence type="ECO:0000256" key="1">
    <source>
        <dbReference type="SAM" id="Phobius"/>
    </source>
</evidence>
<keyword evidence="1" id="KW-1133">Transmembrane helix</keyword>
<keyword evidence="1" id="KW-0812">Transmembrane</keyword>
<name>A0AAD7EUL2_9AGAR</name>
<evidence type="ECO:0000313" key="2">
    <source>
        <dbReference type="EMBL" id="KAJ7353021.1"/>
    </source>
</evidence>
<reference evidence="2" key="1">
    <citation type="submission" date="2023-03" db="EMBL/GenBank/DDBJ databases">
        <title>Massive genome expansion in bonnet fungi (Mycena s.s.) driven by repeated elements and novel gene families across ecological guilds.</title>
        <authorList>
            <consortium name="Lawrence Berkeley National Laboratory"/>
            <person name="Harder C.B."/>
            <person name="Miyauchi S."/>
            <person name="Viragh M."/>
            <person name="Kuo A."/>
            <person name="Thoen E."/>
            <person name="Andreopoulos B."/>
            <person name="Lu D."/>
            <person name="Skrede I."/>
            <person name="Drula E."/>
            <person name="Henrissat B."/>
            <person name="Morin E."/>
            <person name="Kohler A."/>
            <person name="Barry K."/>
            <person name="LaButti K."/>
            <person name="Morin E."/>
            <person name="Salamov A."/>
            <person name="Lipzen A."/>
            <person name="Mereny Z."/>
            <person name="Hegedus B."/>
            <person name="Baldrian P."/>
            <person name="Stursova M."/>
            <person name="Weitz H."/>
            <person name="Taylor A."/>
            <person name="Grigoriev I.V."/>
            <person name="Nagy L.G."/>
            <person name="Martin F."/>
            <person name="Kauserud H."/>
        </authorList>
    </citation>
    <scope>NUCLEOTIDE SEQUENCE</scope>
    <source>
        <strain evidence="2">CBHHK002</strain>
    </source>
</reference>
<gene>
    <name evidence="2" type="ORF">DFH08DRAFT_804607</name>
</gene>
<organism evidence="2 3">
    <name type="scientific">Mycena albidolilacea</name>
    <dbReference type="NCBI Taxonomy" id="1033008"/>
    <lineage>
        <taxon>Eukaryota</taxon>
        <taxon>Fungi</taxon>
        <taxon>Dikarya</taxon>
        <taxon>Basidiomycota</taxon>
        <taxon>Agaricomycotina</taxon>
        <taxon>Agaricomycetes</taxon>
        <taxon>Agaricomycetidae</taxon>
        <taxon>Agaricales</taxon>
        <taxon>Marasmiineae</taxon>
        <taxon>Mycenaceae</taxon>
        <taxon>Mycena</taxon>
    </lineage>
</organism>
<dbReference type="AlphaFoldDB" id="A0AAD7EUL2"/>
<protein>
    <submittedName>
        <fullName evidence="2">Uncharacterized protein</fullName>
    </submittedName>
</protein>
<comment type="caution">
    <text evidence="2">The sequence shown here is derived from an EMBL/GenBank/DDBJ whole genome shotgun (WGS) entry which is preliminary data.</text>
</comment>